<reference evidence="1 2" key="1">
    <citation type="submission" date="2020-08" db="EMBL/GenBank/DDBJ databases">
        <title>Genome sequence of Diaphorobacter ruginosibacter DSM 27467T.</title>
        <authorList>
            <person name="Hyun D.-W."/>
            <person name="Bae J.-W."/>
        </authorList>
    </citation>
    <scope>NUCLEOTIDE SEQUENCE [LARGE SCALE GENOMIC DNA]</scope>
    <source>
        <strain evidence="1 2">DSM 27467</strain>
    </source>
</reference>
<evidence type="ECO:0000313" key="1">
    <source>
        <dbReference type="EMBL" id="QNN59778.1"/>
    </source>
</evidence>
<keyword evidence="2" id="KW-1185">Reference proteome</keyword>
<organism evidence="1 2">
    <name type="scientific">Diaphorobacter ruginosibacter</name>
    <dbReference type="NCBI Taxonomy" id="1715720"/>
    <lineage>
        <taxon>Bacteria</taxon>
        <taxon>Pseudomonadati</taxon>
        <taxon>Pseudomonadota</taxon>
        <taxon>Betaproteobacteria</taxon>
        <taxon>Burkholderiales</taxon>
        <taxon>Comamonadaceae</taxon>
        <taxon>Diaphorobacter</taxon>
    </lineage>
</organism>
<name>A0A7G9RW03_9BURK</name>
<dbReference type="EMBL" id="CP060714">
    <property type="protein sequence ID" value="QNN59778.1"/>
    <property type="molecule type" value="Genomic_DNA"/>
</dbReference>
<dbReference type="Proteomes" id="UP000515811">
    <property type="component" value="Chromosome"/>
</dbReference>
<accession>A0A7G9RW03</accession>
<dbReference type="Gene3D" id="3.15.10.40">
    <property type="entry name" value="Uncharacterised protein PF07273, DUF1439"/>
    <property type="match status" value="1"/>
</dbReference>
<sequence length="185" mass="19748">MFSGLLAGGVFLSGCAASPGVLAQQGYTISQAQIQGAVARKFPRSYGMGGLVNLALADPRIRLKPEHDQLNAVIAVVASGPLLQGRSYNGALDVDFSLRYEASDRTLRATRLQLNGLRMEGLTPAAEQMLQQYGTTLAQRSLQEVVLHQLSEQDLALTDGLGLEPGQFTVTDKGLVVQLKPKNAL</sequence>
<dbReference type="KEGG" id="drg:H9K76_21870"/>
<proteinExistence type="predicted"/>
<evidence type="ECO:0000313" key="2">
    <source>
        <dbReference type="Proteomes" id="UP000515811"/>
    </source>
</evidence>
<gene>
    <name evidence="1" type="ORF">H9K76_21870</name>
</gene>
<protein>
    <submittedName>
        <fullName evidence="1">DUF1439 domain-containing protein</fullName>
    </submittedName>
</protein>
<dbReference type="AlphaFoldDB" id="A0A7G9RW03"/>